<dbReference type="EMBL" id="SRPO01000496">
    <property type="protein sequence ID" value="KAG5932005.1"/>
    <property type="molecule type" value="Genomic_DNA"/>
</dbReference>
<proteinExistence type="predicted"/>
<dbReference type="Gene3D" id="1.20.1270.70">
    <property type="entry name" value="Designed single chain three-helix bundle"/>
    <property type="match status" value="1"/>
</dbReference>
<organism evidence="2 3">
    <name type="scientific">Claviceps pazoutovae</name>
    <dbReference type="NCBI Taxonomy" id="1649127"/>
    <lineage>
        <taxon>Eukaryota</taxon>
        <taxon>Fungi</taxon>
        <taxon>Dikarya</taxon>
        <taxon>Ascomycota</taxon>
        <taxon>Pezizomycotina</taxon>
        <taxon>Sordariomycetes</taxon>
        <taxon>Hypocreomycetidae</taxon>
        <taxon>Hypocreales</taxon>
        <taxon>Clavicipitaceae</taxon>
        <taxon>Claviceps</taxon>
    </lineage>
</organism>
<dbReference type="OrthoDB" id="4957064at2759"/>
<accession>A0A9P7M7K3</accession>
<evidence type="ECO:0000313" key="2">
    <source>
        <dbReference type="EMBL" id="KAG5932005.1"/>
    </source>
</evidence>
<dbReference type="AlphaFoldDB" id="A0A9P7M7K3"/>
<evidence type="ECO:0000256" key="1">
    <source>
        <dbReference type="SAM" id="Coils"/>
    </source>
</evidence>
<name>A0A9P7M7K3_9HYPO</name>
<comment type="caution">
    <text evidence="2">The sequence shown here is derived from an EMBL/GenBank/DDBJ whole genome shotgun (WGS) entry which is preliminary data.</text>
</comment>
<dbReference type="Proteomes" id="UP000706124">
    <property type="component" value="Unassembled WGS sequence"/>
</dbReference>
<reference evidence="2 3" key="1">
    <citation type="journal article" date="2020" name="bioRxiv">
        <title>Whole genome comparisons of ergot fungi reveals the divergence and evolution of species within the genus Claviceps are the result of varying mechanisms driving genome evolution and host range expansion.</title>
        <authorList>
            <person name="Wyka S.A."/>
            <person name="Mondo S.J."/>
            <person name="Liu M."/>
            <person name="Dettman J."/>
            <person name="Nalam V."/>
            <person name="Broders K.D."/>
        </authorList>
    </citation>
    <scope>NUCLEOTIDE SEQUENCE [LARGE SCALE GENOMIC DNA]</scope>
    <source>
        <strain evidence="2 3">CCC 1485</strain>
    </source>
</reference>
<gene>
    <name evidence="2" type="ORF">E4U60_005548</name>
</gene>
<keyword evidence="1" id="KW-0175">Coiled coil</keyword>
<evidence type="ECO:0000313" key="3">
    <source>
        <dbReference type="Proteomes" id="UP000706124"/>
    </source>
</evidence>
<feature type="coiled-coil region" evidence="1">
    <location>
        <begin position="54"/>
        <end position="88"/>
    </location>
</feature>
<sequence length="141" mass="15905">MDAHTNPDTQPGLRQPDFAAVADISRGFAEQMERCRNLPAVLDGAQWAELSGRMGGFERKIEKLDSKVQNLDTKVQNLDNKIQHLDTRTGALETKVNLIVTKLDGVVNIPITRSTEMDEKFAKCSRKSRCSEKKHHCQTRQ</sequence>
<protein>
    <submittedName>
        <fullName evidence="2">Uncharacterized protein</fullName>
    </submittedName>
</protein>
<keyword evidence="3" id="KW-1185">Reference proteome</keyword>